<sequence length="286" mass="31767">MKNYYLLLFFATFFATMQSNAQVGVPRVGVCGSKSNDSLLHAAGYVYIEESVQKLLSPAVPEDTFRLQLAQLRKLKCQVQACNSFFPADIRLTGPDVDEKKVLNYVNTVMARAKQADIRLIVLGSGNSRKLPDGLDKQAATAQFIDLCRKIAGVAKKYNVVVAIENLNTTETNFVTTLEEANNVVTAVAHPNFKLTADIYHMLKEHESPEMLKKASKNLVHCHIAEREKRTAPGATGNDVAPYMVALGSIGYTGRISLECRWDNLQAQSKPTMDYMQQQIKTAYNK</sequence>
<proteinExistence type="predicted"/>
<keyword evidence="1" id="KW-0732">Signal</keyword>
<name>A0ABS7GB56_9BACT</name>
<dbReference type="Pfam" id="PF01261">
    <property type="entry name" value="AP_endonuc_2"/>
    <property type="match status" value="1"/>
</dbReference>
<dbReference type="RefSeq" id="WP_220248983.1">
    <property type="nucleotide sequence ID" value="NZ_JAICCF010000001.1"/>
</dbReference>
<feature type="domain" description="Xylose isomerase-like TIM barrel" evidence="2">
    <location>
        <begin position="40"/>
        <end position="276"/>
    </location>
</feature>
<organism evidence="3 4">
    <name type="scientific">Chitinophaga rhizophila</name>
    <dbReference type="NCBI Taxonomy" id="2866212"/>
    <lineage>
        <taxon>Bacteria</taxon>
        <taxon>Pseudomonadati</taxon>
        <taxon>Bacteroidota</taxon>
        <taxon>Chitinophagia</taxon>
        <taxon>Chitinophagales</taxon>
        <taxon>Chitinophagaceae</taxon>
        <taxon>Chitinophaga</taxon>
    </lineage>
</organism>
<dbReference type="PANTHER" id="PTHR12110:SF21">
    <property type="entry name" value="XYLOSE ISOMERASE-LIKE TIM BARREL DOMAIN-CONTAINING PROTEIN"/>
    <property type="match status" value="1"/>
</dbReference>
<dbReference type="PANTHER" id="PTHR12110">
    <property type="entry name" value="HYDROXYPYRUVATE ISOMERASE"/>
    <property type="match status" value="1"/>
</dbReference>
<dbReference type="GO" id="GO:0016853">
    <property type="term" value="F:isomerase activity"/>
    <property type="evidence" value="ECO:0007669"/>
    <property type="project" value="UniProtKB-KW"/>
</dbReference>
<protein>
    <submittedName>
        <fullName evidence="3">Sugar phosphate isomerase/epimerase</fullName>
    </submittedName>
</protein>
<reference evidence="3 4" key="1">
    <citation type="submission" date="2021-08" db="EMBL/GenBank/DDBJ databases">
        <title>The genome sequence of Chitinophaga sp. B61.</title>
        <authorList>
            <person name="Zhang X."/>
        </authorList>
    </citation>
    <scope>NUCLEOTIDE SEQUENCE [LARGE SCALE GENOMIC DNA]</scope>
    <source>
        <strain evidence="3 4">B61</strain>
    </source>
</reference>
<dbReference type="InterPro" id="IPR036237">
    <property type="entry name" value="Xyl_isomerase-like_sf"/>
</dbReference>
<dbReference type="EMBL" id="JAICCF010000001">
    <property type="protein sequence ID" value="MBW8683773.1"/>
    <property type="molecule type" value="Genomic_DNA"/>
</dbReference>
<evidence type="ECO:0000313" key="3">
    <source>
        <dbReference type="EMBL" id="MBW8683773.1"/>
    </source>
</evidence>
<dbReference type="InterPro" id="IPR013022">
    <property type="entry name" value="Xyl_isomerase-like_TIM-brl"/>
</dbReference>
<dbReference type="Gene3D" id="3.20.20.150">
    <property type="entry name" value="Divalent-metal-dependent TIM barrel enzymes"/>
    <property type="match status" value="1"/>
</dbReference>
<evidence type="ECO:0000256" key="1">
    <source>
        <dbReference type="SAM" id="SignalP"/>
    </source>
</evidence>
<keyword evidence="3" id="KW-0413">Isomerase</keyword>
<comment type="caution">
    <text evidence="3">The sequence shown here is derived from an EMBL/GenBank/DDBJ whole genome shotgun (WGS) entry which is preliminary data.</text>
</comment>
<feature type="chain" id="PRO_5046230911" evidence="1">
    <location>
        <begin position="22"/>
        <end position="286"/>
    </location>
</feature>
<dbReference type="Proteomes" id="UP000812961">
    <property type="component" value="Unassembled WGS sequence"/>
</dbReference>
<feature type="signal peptide" evidence="1">
    <location>
        <begin position="1"/>
        <end position="21"/>
    </location>
</feature>
<evidence type="ECO:0000313" key="4">
    <source>
        <dbReference type="Proteomes" id="UP000812961"/>
    </source>
</evidence>
<dbReference type="InterPro" id="IPR050312">
    <property type="entry name" value="IolE/XylAMocC-like"/>
</dbReference>
<dbReference type="SUPFAM" id="SSF51658">
    <property type="entry name" value="Xylose isomerase-like"/>
    <property type="match status" value="1"/>
</dbReference>
<evidence type="ECO:0000259" key="2">
    <source>
        <dbReference type="Pfam" id="PF01261"/>
    </source>
</evidence>
<keyword evidence="4" id="KW-1185">Reference proteome</keyword>
<accession>A0ABS7GB56</accession>
<gene>
    <name evidence="3" type="ORF">K1Y79_05460</name>
</gene>